<comment type="cofactor">
    <cofactor evidence="1">
        <name>Ca(2+)</name>
        <dbReference type="ChEBI" id="CHEBI:29108"/>
    </cofactor>
</comment>
<protein>
    <recommendedName>
        <fullName evidence="6">Aldose 1-epimerase family protein</fullName>
    </recommendedName>
</protein>
<dbReference type="InterPro" id="IPR011013">
    <property type="entry name" value="Gal_mutarotase_sf_dom"/>
</dbReference>
<name>A0A0E9N6C0_9BACT</name>
<evidence type="ECO:0000313" key="4">
    <source>
        <dbReference type="EMBL" id="GAO45266.1"/>
    </source>
</evidence>
<dbReference type="SUPFAM" id="SSF74650">
    <property type="entry name" value="Galactose mutarotase-like"/>
    <property type="match status" value="1"/>
</dbReference>
<dbReference type="EMBL" id="BBWV01000004">
    <property type="protein sequence ID" value="GAO45266.1"/>
    <property type="molecule type" value="Genomic_DNA"/>
</dbReference>
<dbReference type="GO" id="GO:0030246">
    <property type="term" value="F:carbohydrate binding"/>
    <property type="evidence" value="ECO:0007669"/>
    <property type="project" value="InterPro"/>
</dbReference>
<dbReference type="InterPro" id="IPR014718">
    <property type="entry name" value="GH-type_carb-bd"/>
</dbReference>
<accession>A0A0E9N6C0</accession>
<dbReference type="GO" id="GO:0016853">
    <property type="term" value="F:isomerase activity"/>
    <property type="evidence" value="ECO:0007669"/>
    <property type="project" value="InterPro"/>
</dbReference>
<keyword evidence="3" id="KW-0106">Calcium</keyword>
<dbReference type="Proteomes" id="UP000033121">
    <property type="component" value="Unassembled WGS sequence"/>
</dbReference>
<dbReference type="GO" id="GO:0005975">
    <property type="term" value="P:carbohydrate metabolic process"/>
    <property type="evidence" value="ECO:0007669"/>
    <property type="project" value="InterPro"/>
</dbReference>
<gene>
    <name evidence="4" type="ORF">FPE01S_04_05100</name>
</gene>
<reference evidence="4 5" key="1">
    <citation type="submission" date="2015-04" db="EMBL/GenBank/DDBJ databases">
        <title>Whole genome shotgun sequence of Flavihumibacter petaseus NBRC 106054.</title>
        <authorList>
            <person name="Miyazawa S."/>
            <person name="Hosoyama A."/>
            <person name="Hashimoto M."/>
            <person name="Noguchi M."/>
            <person name="Tsuchikane K."/>
            <person name="Ohji S."/>
            <person name="Yamazoe A."/>
            <person name="Ichikawa N."/>
            <person name="Kimura A."/>
            <person name="Fujita N."/>
        </authorList>
    </citation>
    <scope>NUCLEOTIDE SEQUENCE [LARGE SCALE GENOMIC DNA]</scope>
    <source>
        <strain evidence="4 5">NBRC 106054</strain>
    </source>
</reference>
<proteinExistence type="predicted"/>
<evidence type="ECO:0000256" key="3">
    <source>
        <dbReference type="ARBA" id="ARBA00022837"/>
    </source>
</evidence>
<evidence type="ECO:0000256" key="2">
    <source>
        <dbReference type="ARBA" id="ARBA00011245"/>
    </source>
</evidence>
<organism evidence="4 5">
    <name type="scientific">Flavihumibacter petaseus NBRC 106054</name>
    <dbReference type="NCBI Taxonomy" id="1220578"/>
    <lineage>
        <taxon>Bacteria</taxon>
        <taxon>Pseudomonadati</taxon>
        <taxon>Bacteroidota</taxon>
        <taxon>Chitinophagia</taxon>
        <taxon>Chitinophagales</taxon>
        <taxon>Chitinophagaceae</taxon>
        <taxon>Flavihumibacter</taxon>
    </lineage>
</organism>
<dbReference type="STRING" id="1220578.FPE01S_04_05100"/>
<dbReference type="Pfam" id="PF01263">
    <property type="entry name" value="Aldose_epim"/>
    <property type="match status" value="1"/>
</dbReference>
<comment type="subunit">
    <text evidence="2">Monomer.</text>
</comment>
<sequence length="288" mass="32812">MENEHLIVHLHPKGAELRQLKGKKTGINYLWSGDPAWWGKTSPVLFPIVGTLRDNSYTYQGKTYSLPRHGFARDKRFMVEQSSPLAANFLLQDDSETREVYPFSFQFHVFYALIEDRLSVRYTVVNTGPDTLWFSVGAHPAFAVPPTGVADAGDYEDHYLQFDRSDALVRYKLSDGLISDETETITLDNHVLRLNAGLFSEDAIVLKGLPDQHIRLLGWKHMNGIEFSWQDFPFFGIWAPAGAPFVCLEPWCGIADSVHHDKELTRKEGIRSLGPGDYFAREWSVRCF</sequence>
<comment type="caution">
    <text evidence="4">The sequence shown here is derived from an EMBL/GenBank/DDBJ whole genome shotgun (WGS) entry which is preliminary data.</text>
</comment>
<dbReference type="CDD" id="cd09024">
    <property type="entry name" value="Aldose_epim_lacX"/>
    <property type="match status" value="1"/>
</dbReference>
<dbReference type="AlphaFoldDB" id="A0A0E9N6C0"/>
<evidence type="ECO:0008006" key="6">
    <source>
        <dbReference type="Google" id="ProtNLM"/>
    </source>
</evidence>
<evidence type="ECO:0000313" key="5">
    <source>
        <dbReference type="Proteomes" id="UP000033121"/>
    </source>
</evidence>
<dbReference type="InterPro" id="IPR008183">
    <property type="entry name" value="Aldose_1/G6P_1-epimerase"/>
</dbReference>
<dbReference type="InterPro" id="IPR037481">
    <property type="entry name" value="LacX"/>
</dbReference>
<keyword evidence="5" id="KW-1185">Reference proteome</keyword>
<dbReference type="Gene3D" id="2.70.98.10">
    <property type="match status" value="1"/>
</dbReference>
<evidence type="ECO:0000256" key="1">
    <source>
        <dbReference type="ARBA" id="ARBA00001913"/>
    </source>
</evidence>